<evidence type="ECO:0000313" key="9">
    <source>
        <dbReference type="Proteomes" id="UP001174691"/>
    </source>
</evidence>
<dbReference type="AlphaFoldDB" id="A0AA38S377"/>
<dbReference type="Proteomes" id="UP001174691">
    <property type="component" value="Unassembled WGS sequence"/>
</dbReference>
<reference evidence="8" key="1">
    <citation type="submission" date="2022-07" db="EMBL/GenBank/DDBJ databases">
        <title>Fungi with potential for degradation of polypropylene.</title>
        <authorList>
            <person name="Gostincar C."/>
        </authorList>
    </citation>
    <scope>NUCLEOTIDE SEQUENCE</scope>
    <source>
        <strain evidence="8">EXF-13287</strain>
    </source>
</reference>
<proteinExistence type="inferred from homology"/>
<evidence type="ECO:0000256" key="3">
    <source>
        <dbReference type="ARBA" id="ARBA00022980"/>
    </source>
</evidence>
<keyword evidence="9" id="KW-1185">Reference proteome</keyword>
<name>A0AA38S377_9PEZI</name>
<evidence type="ECO:0000256" key="1">
    <source>
        <dbReference type="ARBA" id="ARBA00004173"/>
    </source>
</evidence>
<dbReference type="GO" id="GO:1990904">
    <property type="term" value="C:ribonucleoprotein complex"/>
    <property type="evidence" value="ECO:0007669"/>
    <property type="project" value="UniProtKB-KW"/>
</dbReference>
<keyword evidence="4" id="KW-0496">Mitochondrion</keyword>
<dbReference type="Pfam" id="PF10501">
    <property type="entry name" value="Ribosomal_L50"/>
    <property type="match status" value="1"/>
</dbReference>
<dbReference type="InterPro" id="IPR018305">
    <property type="entry name" value="Ribosomal_m50"/>
</dbReference>
<evidence type="ECO:0000256" key="6">
    <source>
        <dbReference type="ARBA" id="ARBA00035183"/>
    </source>
</evidence>
<dbReference type="EMBL" id="JANBVN010000001">
    <property type="protein sequence ID" value="KAJ9165762.1"/>
    <property type="molecule type" value="Genomic_DNA"/>
</dbReference>
<accession>A0AA38S377</accession>
<dbReference type="GO" id="GO:0005840">
    <property type="term" value="C:ribosome"/>
    <property type="evidence" value="ECO:0007669"/>
    <property type="project" value="UniProtKB-KW"/>
</dbReference>
<evidence type="ECO:0000256" key="7">
    <source>
        <dbReference type="SAM" id="MobiDB-lite"/>
    </source>
</evidence>
<evidence type="ECO:0000256" key="5">
    <source>
        <dbReference type="ARBA" id="ARBA00023274"/>
    </source>
</evidence>
<comment type="subcellular location">
    <subcellularLocation>
        <location evidence="1">Mitochondrion</location>
    </subcellularLocation>
</comment>
<gene>
    <name evidence="8" type="ORF">NKR19_g86</name>
</gene>
<comment type="similarity">
    <text evidence="2">Belongs to the mitochondrion-specific ribosomal protein mL50 family.</text>
</comment>
<sequence length="394" mass="44048">MRRIIHLRRSSRLLGDCSCSTRPSVSSAPTSRCLVQHQHQHRDFSSPASRRPQVPAQTPNISRSYAQLHLKPKNPLANYEPRNGQVEEYLPEEDPDADLVDADIPTEIKPPGRLRSAPRPDDVETDYTPALTAEGLEEVGGVADWWEDDNHWSPSLEYVGFGRRDKITDHAVLEALTRRAVVEALAVREVEGEAALGGTWQEGGREALLRALEVNLVVGEDGFVALDGKVTSIVEDLKSRPEAADSEQQQGQEDFVLPAQQATEFRKSWDKSWKTISLEDPRLKFAVNKRVQQLTGHIIPDHKLLTANTVAAYLSILVKPPPAKKLAEVIAQKRELLSLPNVTVYPRRVTPIDKEKMVGRWKVIVNELDKRDLPIVGTGGYSKEPERKWAMGKA</sequence>
<dbReference type="Gene3D" id="1.10.1200.10">
    <property type="entry name" value="ACP-like"/>
    <property type="match status" value="1"/>
</dbReference>
<keyword evidence="5" id="KW-0687">Ribonucleoprotein</keyword>
<keyword evidence="3" id="KW-0689">Ribosomal protein</keyword>
<organism evidence="8 9">
    <name type="scientific">Coniochaeta hoffmannii</name>
    <dbReference type="NCBI Taxonomy" id="91930"/>
    <lineage>
        <taxon>Eukaryota</taxon>
        <taxon>Fungi</taxon>
        <taxon>Dikarya</taxon>
        <taxon>Ascomycota</taxon>
        <taxon>Pezizomycotina</taxon>
        <taxon>Sordariomycetes</taxon>
        <taxon>Sordariomycetidae</taxon>
        <taxon>Coniochaetales</taxon>
        <taxon>Coniochaetaceae</taxon>
        <taxon>Coniochaeta</taxon>
    </lineage>
</organism>
<evidence type="ECO:0000313" key="8">
    <source>
        <dbReference type="EMBL" id="KAJ9165762.1"/>
    </source>
</evidence>
<dbReference type="GO" id="GO:0005739">
    <property type="term" value="C:mitochondrion"/>
    <property type="evidence" value="ECO:0007669"/>
    <property type="project" value="UniProtKB-SubCell"/>
</dbReference>
<evidence type="ECO:0000256" key="4">
    <source>
        <dbReference type="ARBA" id="ARBA00023128"/>
    </source>
</evidence>
<comment type="caution">
    <text evidence="8">The sequence shown here is derived from an EMBL/GenBank/DDBJ whole genome shotgun (WGS) entry which is preliminary data.</text>
</comment>
<dbReference type="InterPro" id="IPR036736">
    <property type="entry name" value="ACP-like_sf"/>
</dbReference>
<protein>
    <recommendedName>
        <fullName evidence="6">Large ribosomal subunit protein mL50</fullName>
    </recommendedName>
</protein>
<feature type="compositionally biased region" description="Polar residues" evidence="7">
    <location>
        <begin position="18"/>
        <end position="30"/>
    </location>
</feature>
<feature type="region of interest" description="Disordered" evidence="7">
    <location>
        <begin position="18"/>
        <end position="60"/>
    </location>
</feature>
<evidence type="ECO:0000256" key="2">
    <source>
        <dbReference type="ARBA" id="ARBA00008860"/>
    </source>
</evidence>